<feature type="transmembrane region" description="Helical" evidence="7">
    <location>
        <begin position="325"/>
        <end position="344"/>
    </location>
</feature>
<accession>A0A8H5F3R8</accession>
<dbReference type="Pfam" id="PF07690">
    <property type="entry name" value="MFS_1"/>
    <property type="match status" value="1"/>
</dbReference>
<organism evidence="9 10">
    <name type="scientific">Psilocybe cf. subviscida</name>
    <dbReference type="NCBI Taxonomy" id="2480587"/>
    <lineage>
        <taxon>Eukaryota</taxon>
        <taxon>Fungi</taxon>
        <taxon>Dikarya</taxon>
        <taxon>Basidiomycota</taxon>
        <taxon>Agaricomycotina</taxon>
        <taxon>Agaricomycetes</taxon>
        <taxon>Agaricomycetidae</taxon>
        <taxon>Agaricales</taxon>
        <taxon>Agaricineae</taxon>
        <taxon>Strophariaceae</taxon>
        <taxon>Psilocybe</taxon>
    </lineage>
</organism>
<dbReference type="Proteomes" id="UP000567179">
    <property type="component" value="Unassembled WGS sequence"/>
</dbReference>
<dbReference type="InterPro" id="IPR036259">
    <property type="entry name" value="MFS_trans_sf"/>
</dbReference>
<dbReference type="GO" id="GO:0000329">
    <property type="term" value="C:fungal-type vacuole membrane"/>
    <property type="evidence" value="ECO:0007669"/>
    <property type="project" value="TreeGrafter"/>
</dbReference>
<comment type="subcellular location">
    <subcellularLocation>
        <location evidence="1">Endomembrane system</location>
        <topology evidence="1">Multi-pass membrane protein</topology>
    </subcellularLocation>
</comment>
<dbReference type="GO" id="GO:0012505">
    <property type="term" value="C:endomembrane system"/>
    <property type="evidence" value="ECO:0007669"/>
    <property type="project" value="UniProtKB-SubCell"/>
</dbReference>
<dbReference type="GO" id="GO:0005886">
    <property type="term" value="C:plasma membrane"/>
    <property type="evidence" value="ECO:0007669"/>
    <property type="project" value="TreeGrafter"/>
</dbReference>
<feature type="transmembrane region" description="Helical" evidence="7">
    <location>
        <begin position="59"/>
        <end position="82"/>
    </location>
</feature>
<dbReference type="GO" id="GO:0015174">
    <property type="term" value="F:basic amino acid transmembrane transporter activity"/>
    <property type="evidence" value="ECO:0007669"/>
    <property type="project" value="TreeGrafter"/>
</dbReference>
<evidence type="ECO:0000256" key="5">
    <source>
        <dbReference type="ARBA" id="ARBA00023136"/>
    </source>
</evidence>
<comment type="caution">
    <text evidence="9">The sequence shown here is derived from an EMBL/GenBank/DDBJ whole genome shotgun (WGS) entry which is preliminary data.</text>
</comment>
<dbReference type="Gene3D" id="1.20.1720.10">
    <property type="entry name" value="Multidrug resistance protein D"/>
    <property type="match status" value="1"/>
</dbReference>
<feature type="transmembrane region" description="Helical" evidence="7">
    <location>
        <begin position="426"/>
        <end position="445"/>
    </location>
</feature>
<evidence type="ECO:0000256" key="3">
    <source>
        <dbReference type="ARBA" id="ARBA00022692"/>
    </source>
</evidence>
<evidence type="ECO:0000313" key="9">
    <source>
        <dbReference type="EMBL" id="KAF5322183.1"/>
    </source>
</evidence>
<dbReference type="InterPro" id="IPR020846">
    <property type="entry name" value="MFS_dom"/>
</dbReference>
<dbReference type="SUPFAM" id="SSF103473">
    <property type="entry name" value="MFS general substrate transporter"/>
    <property type="match status" value="2"/>
</dbReference>
<feature type="transmembrane region" description="Helical" evidence="7">
    <location>
        <begin position="255"/>
        <end position="274"/>
    </location>
</feature>
<feature type="transmembrane region" description="Helical" evidence="7">
    <location>
        <begin position="457"/>
        <end position="479"/>
    </location>
</feature>
<feature type="domain" description="Major facilitator superfamily (MFS) profile" evidence="8">
    <location>
        <begin position="60"/>
        <end position="551"/>
    </location>
</feature>
<proteinExistence type="predicted"/>
<evidence type="ECO:0000256" key="4">
    <source>
        <dbReference type="ARBA" id="ARBA00022989"/>
    </source>
</evidence>
<evidence type="ECO:0000313" key="10">
    <source>
        <dbReference type="Proteomes" id="UP000567179"/>
    </source>
</evidence>
<name>A0A8H5F3R8_9AGAR</name>
<evidence type="ECO:0000259" key="8">
    <source>
        <dbReference type="PROSITE" id="PS50850"/>
    </source>
</evidence>
<feature type="compositionally biased region" description="Polar residues" evidence="6">
    <location>
        <begin position="1"/>
        <end position="15"/>
    </location>
</feature>
<evidence type="ECO:0000256" key="1">
    <source>
        <dbReference type="ARBA" id="ARBA00004127"/>
    </source>
</evidence>
<evidence type="ECO:0000256" key="7">
    <source>
        <dbReference type="SAM" id="Phobius"/>
    </source>
</evidence>
<keyword evidence="5 7" id="KW-0472">Membrane</keyword>
<dbReference type="EMBL" id="JAACJJ010000028">
    <property type="protein sequence ID" value="KAF5322183.1"/>
    <property type="molecule type" value="Genomic_DNA"/>
</dbReference>
<dbReference type="OrthoDB" id="3437016at2759"/>
<keyword evidence="2" id="KW-0813">Transport</keyword>
<feature type="transmembrane region" description="Helical" evidence="7">
    <location>
        <begin position="94"/>
        <end position="113"/>
    </location>
</feature>
<dbReference type="PANTHER" id="PTHR23501">
    <property type="entry name" value="MAJOR FACILITATOR SUPERFAMILY"/>
    <property type="match status" value="1"/>
</dbReference>
<feature type="transmembrane region" description="Helical" evidence="7">
    <location>
        <begin position="217"/>
        <end position="235"/>
    </location>
</feature>
<dbReference type="PANTHER" id="PTHR23501:SF191">
    <property type="entry name" value="VACUOLAR BASIC AMINO ACID TRANSPORTER 4"/>
    <property type="match status" value="1"/>
</dbReference>
<keyword evidence="4 7" id="KW-1133">Transmembrane helix</keyword>
<feature type="transmembrane region" description="Helical" evidence="7">
    <location>
        <begin position="388"/>
        <end position="406"/>
    </location>
</feature>
<dbReference type="PROSITE" id="PS50850">
    <property type="entry name" value="MFS"/>
    <property type="match status" value="1"/>
</dbReference>
<feature type="region of interest" description="Disordered" evidence="6">
    <location>
        <begin position="552"/>
        <end position="572"/>
    </location>
</feature>
<sequence length="572" mass="61411">MSVEQRASSLETTSLLAERPPSYHSTNDVNTSPPPSPTNTEPNVLPPPLNHFSRSDVRWILAGLWSAVLLGAFDGTVVATLLTPIGSEFKASNQSSYIGTAYLLSVCCFTPLYGRLADILGRKGAMLLALSLFGSGTLLCGAAPSMNALIAARALAGMGGGGVMTVSSIAVTDLIPLNQRGLYQGMANILFGLGAGLGGPLGGWVNDMFGWRSAFYMQAPILLFSFVLVAVKVNIKLPDEIQNQSLPDKLRRIDFLGSITLVGTVGCLLLGFSLKSTEEMDWDHPFIVGLFVASVVFGIFFVLTEKYWAPYPVMPLRLITQRTPLAVSVSNLLMSMSAFSMLYNAPLYFSAVRLTSSATAGLHLLPHSFAISVGSVFAGWLMRRTGKLYTLTMVSCGMGVTASLLASCWNDNSSTFHLWIDLVPQGFGMASFITTTLIAMIANVYKEDTAVAIGITYLFRTTGQVLGVSLSGAILQAVLLRKLRERIQGPDAARVIYAIQHSAQIIPKLEPGLQKAAVDSYADALRVVFICQAAINFIGFLAALPIQESALPGTPARQEEPREDLESMESDE</sequence>
<dbReference type="InterPro" id="IPR011701">
    <property type="entry name" value="MFS"/>
</dbReference>
<feature type="transmembrane region" description="Helical" evidence="7">
    <location>
        <begin position="125"/>
        <end position="144"/>
    </location>
</feature>
<feature type="compositionally biased region" description="Acidic residues" evidence="6">
    <location>
        <begin position="561"/>
        <end position="572"/>
    </location>
</feature>
<dbReference type="Gene3D" id="1.20.1250.20">
    <property type="entry name" value="MFS general substrate transporter like domains"/>
    <property type="match status" value="1"/>
</dbReference>
<feature type="transmembrane region" description="Helical" evidence="7">
    <location>
        <begin position="364"/>
        <end position="381"/>
    </location>
</feature>
<reference evidence="9 10" key="1">
    <citation type="journal article" date="2020" name="ISME J.">
        <title>Uncovering the hidden diversity of litter-decomposition mechanisms in mushroom-forming fungi.</title>
        <authorList>
            <person name="Floudas D."/>
            <person name="Bentzer J."/>
            <person name="Ahren D."/>
            <person name="Johansson T."/>
            <person name="Persson P."/>
            <person name="Tunlid A."/>
        </authorList>
    </citation>
    <scope>NUCLEOTIDE SEQUENCE [LARGE SCALE GENOMIC DNA]</scope>
    <source>
        <strain evidence="9 10">CBS 101986</strain>
    </source>
</reference>
<evidence type="ECO:0000256" key="6">
    <source>
        <dbReference type="SAM" id="MobiDB-lite"/>
    </source>
</evidence>
<dbReference type="AlphaFoldDB" id="A0A8H5F3R8"/>
<gene>
    <name evidence="9" type="ORF">D9619_000846</name>
</gene>
<evidence type="ECO:0000256" key="2">
    <source>
        <dbReference type="ARBA" id="ARBA00022448"/>
    </source>
</evidence>
<feature type="region of interest" description="Disordered" evidence="6">
    <location>
        <begin position="1"/>
        <end position="47"/>
    </location>
</feature>
<feature type="transmembrane region" description="Helical" evidence="7">
    <location>
        <begin position="286"/>
        <end position="304"/>
    </location>
</feature>
<feature type="transmembrane region" description="Helical" evidence="7">
    <location>
        <begin position="187"/>
        <end position="205"/>
    </location>
</feature>
<keyword evidence="10" id="KW-1185">Reference proteome</keyword>
<feature type="transmembrane region" description="Helical" evidence="7">
    <location>
        <begin position="150"/>
        <end position="175"/>
    </location>
</feature>
<protein>
    <recommendedName>
        <fullName evidence="8">Major facilitator superfamily (MFS) profile domain-containing protein</fullName>
    </recommendedName>
</protein>
<keyword evidence="3 7" id="KW-0812">Transmembrane</keyword>